<feature type="transmembrane region" description="Helical" evidence="1">
    <location>
        <begin position="393"/>
        <end position="411"/>
    </location>
</feature>
<keyword evidence="1" id="KW-0812">Transmembrane</keyword>
<keyword evidence="2" id="KW-0732">Signal</keyword>
<feature type="transmembrane region" description="Helical" evidence="1">
    <location>
        <begin position="241"/>
        <end position="263"/>
    </location>
</feature>
<dbReference type="KEGG" id="xcl:G4Z02_07135"/>
<proteinExistence type="predicted"/>
<keyword evidence="4" id="KW-1185">Reference proteome</keyword>
<keyword evidence="1" id="KW-0472">Membrane</keyword>
<protein>
    <recommendedName>
        <fullName evidence="5">Cytochrome C biogenesis protein transmembrane domain-containing protein</fullName>
    </recommendedName>
</protein>
<gene>
    <name evidence="3" type="ORF">G4Z02_07135</name>
</gene>
<feature type="transmembrane region" description="Helical" evidence="1">
    <location>
        <begin position="307"/>
        <end position="336"/>
    </location>
</feature>
<reference evidence="3 4" key="1">
    <citation type="submission" date="2020-02" db="EMBL/GenBank/DDBJ databases">
        <authorList>
            <person name="Zheng R.K."/>
            <person name="Sun C.M."/>
        </authorList>
    </citation>
    <scope>NUCLEOTIDE SEQUENCE [LARGE SCALE GENOMIC DNA]</scope>
    <source>
        <strain evidence="4">zrk13</strain>
    </source>
</reference>
<accession>A0A7L7KS15</accession>
<name>A0A7L7KS15_9MOLU</name>
<dbReference type="Proteomes" id="UP000514720">
    <property type="component" value="Chromosome"/>
</dbReference>
<dbReference type="EMBL" id="CP048914">
    <property type="protein sequence ID" value="QMS85523.1"/>
    <property type="molecule type" value="Genomic_DNA"/>
</dbReference>
<organism evidence="3 4">
    <name type="scientific">Candidatus Xianfuyuplasma coldseepsis</name>
    <dbReference type="NCBI Taxonomy" id="2782163"/>
    <lineage>
        <taxon>Bacteria</taxon>
        <taxon>Bacillati</taxon>
        <taxon>Mycoplasmatota</taxon>
        <taxon>Mollicutes</taxon>
        <taxon>Candidatus Izemoplasmatales</taxon>
        <taxon>Candidatus Izemoplasmataceae</taxon>
        <taxon>Candidatus Xianfuyuplasma</taxon>
    </lineage>
</organism>
<feature type="transmembrane region" description="Helical" evidence="1">
    <location>
        <begin position="205"/>
        <end position="229"/>
    </location>
</feature>
<evidence type="ECO:0000256" key="2">
    <source>
        <dbReference type="SAM" id="SignalP"/>
    </source>
</evidence>
<feature type="chain" id="PRO_5029704908" description="Cytochrome C biogenesis protein transmembrane domain-containing protein" evidence="2">
    <location>
        <begin position="25"/>
        <end position="412"/>
    </location>
</feature>
<evidence type="ECO:0000256" key="1">
    <source>
        <dbReference type="SAM" id="Phobius"/>
    </source>
</evidence>
<feature type="transmembrane region" description="Helical" evidence="1">
    <location>
        <begin position="167"/>
        <end position="193"/>
    </location>
</feature>
<evidence type="ECO:0008006" key="5">
    <source>
        <dbReference type="Google" id="ProtNLM"/>
    </source>
</evidence>
<feature type="signal peptide" evidence="2">
    <location>
        <begin position="1"/>
        <end position="24"/>
    </location>
</feature>
<evidence type="ECO:0000313" key="3">
    <source>
        <dbReference type="EMBL" id="QMS85523.1"/>
    </source>
</evidence>
<dbReference type="RefSeq" id="WP_258877323.1">
    <property type="nucleotide sequence ID" value="NZ_CP048914.1"/>
</dbReference>
<dbReference type="AlphaFoldDB" id="A0A7L7KS15"/>
<sequence length="412" mass="46213">MKSLKLLLIAFILMVLQVTTSVQAESQTVIYFKETSCRNCAELQGYMNGLSGDYTASEDYITIMENAGITVIIYDIEANPVIDEYSYIDTEGELVNVTAIDVFAAFNDAYDRSSGTVPVVFVGDTYFEDADDIKAAYDSGAILALSSDPILDITVEEGQAYEELTGFLGFLLVLGAGLLDGFNPCAIALLLLFISLLGFTDDKRVLILVSVVYIFALFLSYFLIGTFFLNVLEQYASEISVIGTIINYFVLFLCLFLFLFNLYDYFQARNEEYGKIKNQLPKWLQRYNKKIVKLFTGAMNTDNKQGLVTVLVITFLLGITLSVTELVCTGQIYFGILYGIHSMDTGGYAYILLLFYNVMFVMPLIVIAITAVKLKSVVSISNWVREHMATIKLLNALLFFVIFLFFLYRVII</sequence>
<keyword evidence="1" id="KW-1133">Transmembrane helix</keyword>
<feature type="transmembrane region" description="Helical" evidence="1">
    <location>
        <begin position="348"/>
        <end position="372"/>
    </location>
</feature>
<evidence type="ECO:0000313" key="4">
    <source>
        <dbReference type="Proteomes" id="UP000514720"/>
    </source>
</evidence>